<evidence type="ECO:0000313" key="3">
    <source>
        <dbReference type="Proteomes" id="UP000321938"/>
    </source>
</evidence>
<feature type="transmembrane region" description="Helical" evidence="1">
    <location>
        <begin position="181"/>
        <end position="203"/>
    </location>
</feature>
<name>A0A5C7B8P8_9FLAO</name>
<comment type="caution">
    <text evidence="2">The sequence shown here is derived from an EMBL/GenBank/DDBJ whole genome shotgun (WGS) entry which is preliminary data.</text>
</comment>
<dbReference type="RefSeq" id="WP_028871850.1">
    <property type="nucleotide sequence ID" value="NZ_VOSB01000012.1"/>
</dbReference>
<dbReference type="Proteomes" id="UP000321938">
    <property type="component" value="Unassembled WGS sequence"/>
</dbReference>
<protein>
    <recommendedName>
        <fullName evidence="4">7TM-DISM receptor extracellular domain-containing protein</fullName>
    </recommendedName>
</protein>
<feature type="transmembrane region" description="Helical" evidence="1">
    <location>
        <begin position="119"/>
        <end position="137"/>
    </location>
</feature>
<feature type="transmembrane region" description="Helical" evidence="1">
    <location>
        <begin position="86"/>
        <end position="107"/>
    </location>
</feature>
<accession>A0A5C7B8P8</accession>
<feature type="transmembrane region" description="Helical" evidence="1">
    <location>
        <begin position="55"/>
        <end position="74"/>
    </location>
</feature>
<feature type="transmembrane region" description="Helical" evidence="1">
    <location>
        <begin position="31"/>
        <end position="48"/>
    </location>
</feature>
<proteinExistence type="predicted"/>
<dbReference type="OrthoDB" id="1443753at2"/>
<sequence length="247" mass="28386">MNISKILSSVLILLSVLFLGLQYLGQQLEAFGVKALGMSLLVVLYCIGVKKKHMLFILFLVSYSAAEVHNYITYDIIPPAGAVYDPHYLIGNAFYILAYVFLISRIFSIMNFKKAVSRFPFQTVLLFILGFFVVYMITDLSETRLFLNYTHSVELIYNSVIMFLMCLALINCMYNDTKKSMNILVGSICIVFSEVTQIAYFYISDLDNALNVTYSFFLVGAFVFFYIQSKLKAEYNPLYERHQELKI</sequence>
<evidence type="ECO:0000256" key="1">
    <source>
        <dbReference type="SAM" id="Phobius"/>
    </source>
</evidence>
<gene>
    <name evidence="2" type="ORF">ES692_09185</name>
</gene>
<keyword evidence="1" id="KW-0812">Transmembrane</keyword>
<feature type="transmembrane region" description="Helical" evidence="1">
    <location>
        <begin position="7"/>
        <end position="25"/>
    </location>
</feature>
<keyword evidence="1" id="KW-0472">Membrane</keyword>
<feature type="transmembrane region" description="Helical" evidence="1">
    <location>
        <begin position="157"/>
        <end position="174"/>
    </location>
</feature>
<dbReference type="STRING" id="1123037.GCA_000425305_01910"/>
<reference evidence="2 3" key="1">
    <citation type="submission" date="2019-08" db="EMBL/GenBank/DDBJ databases">
        <title>Genome of Psychroserpens burtonensis ACAM 167.</title>
        <authorList>
            <person name="Bowman J.P."/>
        </authorList>
    </citation>
    <scope>NUCLEOTIDE SEQUENCE [LARGE SCALE GENOMIC DNA]</scope>
    <source>
        <strain evidence="2 3">ACAM 167</strain>
    </source>
</reference>
<organism evidence="2 3">
    <name type="scientific">Psychroserpens burtonensis</name>
    <dbReference type="NCBI Taxonomy" id="49278"/>
    <lineage>
        <taxon>Bacteria</taxon>
        <taxon>Pseudomonadati</taxon>
        <taxon>Bacteroidota</taxon>
        <taxon>Flavobacteriia</taxon>
        <taxon>Flavobacteriales</taxon>
        <taxon>Flavobacteriaceae</taxon>
        <taxon>Psychroserpens</taxon>
    </lineage>
</organism>
<dbReference type="AlphaFoldDB" id="A0A5C7B8P8"/>
<evidence type="ECO:0000313" key="2">
    <source>
        <dbReference type="EMBL" id="TXE17441.1"/>
    </source>
</evidence>
<feature type="transmembrane region" description="Helical" evidence="1">
    <location>
        <begin position="209"/>
        <end position="227"/>
    </location>
</feature>
<keyword evidence="1" id="KW-1133">Transmembrane helix</keyword>
<dbReference type="EMBL" id="VOSB01000012">
    <property type="protein sequence ID" value="TXE17441.1"/>
    <property type="molecule type" value="Genomic_DNA"/>
</dbReference>
<evidence type="ECO:0008006" key="4">
    <source>
        <dbReference type="Google" id="ProtNLM"/>
    </source>
</evidence>
<keyword evidence="3" id="KW-1185">Reference proteome</keyword>